<evidence type="ECO:0000256" key="8">
    <source>
        <dbReference type="ARBA" id="ARBA00034617"/>
    </source>
</evidence>
<dbReference type="EMBL" id="CP121689">
    <property type="protein sequence ID" value="WZL75518.1"/>
    <property type="molecule type" value="Genomic_DNA"/>
</dbReference>
<name>A0ABZ2Y947_9BACT</name>
<dbReference type="Proteomes" id="UP001461341">
    <property type="component" value="Chromosome"/>
</dbReference>
<evidence type="ECO:0000256" key="3">
    <source>
        <dbReference type="ARBA" id="ARBA00022801"/>
    </source>
</evidence>
<comment type="catalytic activity">
    <reaction evidence="8">
        <text>Couples ATP hydrolysis with the unwinding of duplex DNA by translocating in the 3'-5' direction.</text>
        <dbReference type="EC" id="5.6.2.4"/>
    </reaction>
</comment>
<evidence type="ECO:0000259" key="13">
    <source>
        <dbReference type="PROSITE" id="PS51198"/>
    </source>
</evidence>
<protein>
    <recommendedName>
        <fullName evidence="9">DNA 3'-5' helicase</fullName>
        <ecNumber evidence="9">5.6.2.4</ecNumber>
    </recommendedName>
    <alternativeName>
        <fullName evidence="10">DNA 3'-5' helicase II</fullName>
    </alternativeName>
</protein>
<evidence type="ECO:0000313" key="16">
    <source>
        <dbReference type="Proteomes" id="UP001461341"/>
    </source>
</evidence>
<dbReference type="Gene3D" id="1.10.486.10">
    <property type="entry name" value="PCRA, domain 4"/>
    <property type="match status" value="1"/>
</dbReference>
<dbReference type="PANTHER" id="PTHR11070">
    <property type="entry name" value="UVRD / RECB / PCRA DNA HELICASE FAMILY MEMBER"/>
    <property type="match status" value="1"/>
</dbReference>
<dbReference type="Gene3D" id="3.40.50.300">
    <property type="entry name" value="P-loop containing nucleotide triphosphate hydrolases"/>
    <property type="match status" value="2"/>
</dbReference>
<keyword evidence="16" id="KW-1185">Reference proteome</keyword>
<dbReference type="GO" id="GO:0016787">
    <property type="term" value="F:hydrolase activity"/>
    <property type="evidence" value="ECO:0007669"/>
    <property type="project" value="UniProtKB-KW"/>
</dbReference>
<organism evidence="15 16">
    <name type="scientific">Thermatribacter velox</name>
    <dbReference type="NCBI Taxonomy" id="3039681"/>
    <lineage>
        <taxon>Bacteria</taxon>
        <taxon>Pseudomonadati</taxon>
        <taxon>Atribacterota</taxon>
        <taxon>Atribacteria</taxon>
        <taxon>Atribacterales</taxon>
        <taxon>Thermatribacteraceae</taxon>
        <taxon>Thermatribacter</taxon>
    </lineage>
</organism>
<keyword evidence="3 12" id="KW-0378">Hydrolase</keyword>
<evidence type="ECO:0000259" key="14">
    <source>
        <dbReference type="PROSITE" id="PS51217"/>
    </source>
</evidence>
<comment type="similarity">
    <text evidence="1">Belongs to the helicase family. UvrD subfamily.</text>
</comment>
<feature type="domain" description="UvrD-like helicase ATP-binding" evidence="13">
    <location>
        <begin position="9"/>
        <end position="290"/>
    </location>
</feature>
<evidence type="ECO:0000256" key="4">
    <source>
        <dbReference type="ARBA" id="ARBA00022806"/>
    </source>
</evidence>
<dbReference type="CDD" id="cd17932">
    <property type="entry name" value="DEXQc_UvrD"/>
    <property type="match status" value="1"/>
</dbReference>
<keyword evidence="5 12" id="KW-0067">ATP-binding</keyword>
<keyword evidence="4 12" id="KW-0347">Helicase</keyword>
<dbReference type="Gene3D" id="1.10.10.160">
    <property type="match status" value="1"/>
</dbReference>
<evidence type="ECO:0000256" key="11">
    <source>
        <dbReference type="ARBA" id="ARBA00048988"/>
    </source>
</evidence>
<dbReference type="InterPro" id="IPR014017">
    <property type="entry name" value="DNA_helicase_UvrD-like_C"/>
</dbReference>
<proteinExistence type="inferred from homology"/>
<evidence type="ECO:0000256" key="2">
    <source>
        <dbReference type="ARBA" id="ARBA00022741"/>
    </source>
</evidence>
<dbReference type="InterPro" id="IPR014016">
    <property type="entry name" value="UvrD-like_ATP-bd"/>
</dbReference>
<dbReference type="InterPro" id="IPR013986">
    <property type="entry name" value="DExx_box_DNA_helicase_dom_sf"/>
</dbReference>
<dbReference type="Pfam" id="PF00580">
    <property type="entry name" value="UvrD-helicase"/>
    <property type="match status" value="1"/>
</dbReference>
<accession>A0ABZ2Y947</accession>
<evidence type="ECO:0000256" key="6">
    <source>
        <dbReference type="ARBA" id="ARBA00023125"/>
    </source>
</evidence>
<dbReference type="Pfam" id="PF13361">
    <property type="entry name" value="UvrD_C"/>
    <property type="match status" value="2"/>
</dbReference>
<evidence type="ECO:0000256" key="12">
    <source>
        <dbReference type="PROSITE-ProRule" id="PRU00560"/>
    </source>
</evidence>
<dbReference type="RefSeq" id="WP_369017665.1">
    <property type="nucleotide sequence ID" value="NZ_CP121689.1"/>
</dbReference>
<dbReference type="EC" id="5.6.2.4" evidence="9"/>
<evidence type="ECO:0000256" key="9">
    <source>
        <dbReference type="ARBA" id="ARBA00034808"/>
    </source>
</evidence>
<dbReference type="PROSITE" id="PS51217">
    <property type="entry name" value="UVRD_HELICASE_CTER"/>
    <property type="match status" value="1"/>
</dbReference>
<reference evidence="15 16" key="1">
    <citation type="submission" date="2023-03" db="EMBL/GenBank/DDBJ databases">
        <title>Novel Species.</title>
        <authorList>
            <person name="Ma S."/>
        </authorList>
    </citation>
    <scope>NUCLEOTIDE SEQUENCE [LARGE SCALE GENOMIC DNA]</scope>
    <source>
        <strain evidence="15 16">B11</strain>
    </source>
</reference>
<evidence type="ECO:0000256" key="10">
    <source>
        <dbReference type="ARBA" id="ARBA00034923"/>
    </source>
</evidence>
<dbReference type="InterPro" id="IPR027417">
    <property type="entry name" value="P-loop_NTPase"/>
</dbReference>
<dbReference type="PANTHER" id="PTHR11070:SF2">
    <property type="entry name" value="ATP-DEPENDENT DNA HELICASE SRS2"/>
    <property type="match status" value="1"/>
</dbReference>
<evidence type="ECO:0000256" key="7">
    <source>
        <dbReference type="ARBA" id="ARBA00023235"/>
    </source>
</evidence>
<evidence type="ECO:0000313" key="15">
    <source>
        <dbReference type="EMBL" id="WZL75518.1"/>
    </source>
</evidence>
<keyword evidence="6" id="KW-0238">DNA-binding</keyword>
<feature type="domain" description="UvrD-like helicase C-terminal" evidence="14">
    <location>
        <begin position="291"/>
        <end position="560"/>
    </location>
</feature>
<sequence length="736" mass="85933">MTRIISEPFPLSEEQAQIVTARERYIKVIAGPGTGKTETLVRRLLYLLLCEDVSPENIIAFTFTEKAAQSMKNRVYYRLHEWGLDEHIQNLGSMYIGTIHSYCLHLLRQEFGYSDFNVLDENQEFALVFRIANRFNFPKGATEIDKYYYRQCVNFIDSVNVVHNELIDEQKLQEKSPEFYEDFREYEDFLDENRLLTFGRMISLTVRKLYCDREKINHVRYLMVDEYQDINKAQQELIQILGEGANVFVVGDPRQSIYQWRGSDNRFFEEFEQIFPGAKTFYMVRNRRSTPEIVNVANHFYQKFHQKYELIRAEKSSKGVALLASLPTAESEARWVVEEITRAVEEGKCRFKDCAILLRSVISNAGPFIRELRSRKIPYFLGGKSGLFSREEIKALKDIFFLLLKVKDEGQTPNEEDEVEDISRLQASLDSWVQAAGIELDKQATLQKLQHWSKKVLEGKYSNLTRAFHRLLVILGYRQLNPDFPLQAVVMANLGRFSSMLVDFETAMRLGGKKPEWPEIIKYLRLYVFWYAERVYEEQLAEDLPDIDAVFVGTVHQAKGLEWPVVFVSSVVGHRFPSIRAGKPRPWLISRELFDAERYEGSLEEEQNLFYVAITRAKEVLCVTAFEGYYRGSLYCRRSPSAFFECLREVVPVLGENQKIPFPEIPQNDEQKEPRVLSVREVADYLRCFTLPSLLPLAQCVEVPSRTCRRTWLWKKSTQLSFPIAGAFERRRRKTC</sequence>
<dbReference type="GO" id="GO:0004386">
    <property type="term" value="F:helicase activity"/>
    <property type="evidence" value="ECO:0007669"/>
    <property type="project" value="UniProtKB-KW"/>
</dbReference>
<comment type="catalytic activity">
    <reaction evidence="11">
        <text>ATP + H2O = ADP + phosphate + H(+)</text>
        <dbReference type="Rhea" id="RHEA:13065"/>
        <dbReference type="ChEBI" id="CHEBI:15377"/>
        <dbReference type="ChEBI" id="CHEBI:15378"/>
        <dbReference type="ChEBI" id="CHEBI:30616"/>
        <dbReference type="ChEBI" id="CHEBI:43474"/>
        <dbReference type="ChEBI" id="CHEBI:456216"/>
        <dbReference type="EC" id="5.6.2.4"/>
    </reaction>
</comment>
<dbReference type="PROSITE" id="PS51198">
    <property type="entry name" value="UVRD_HELICASE_ATP_BIND"/>
    <property type="match status" value="1"/>
</dbReference>
<evidence type="ECO:0000256" key="5">
    <source>
        <dbReference type="ARBA" id="ARBA00022840"/>
    </source>
</evidence>
<feature type="binding site" evidence="12">
    <location>
        <begin position="30"/>
        <end position="37"/>
    </location>
    <ligand>
        <name>ATP</name>
        <dbReference type="ChEBI" id="CHEBI:30616"/>
    </ligand>
</feature>
<dbReference type="InterPro" id="IPR000212">
    <property type="entry name" value="DNA_helicase_UvrD/REP"/>
</dbReference>
<gene>
    <name evidence="15" type="ORF">QBE54_07940</name>
</gene>
<evidence type="ECO:0000256" key="1">
    <source>
        <dbReference type="ARBA" id="ARBA00009922"/>
    </source>
</evidence>
<keyword evidence="7" id="KW-0413">Isomerase</keyword>
<dbReference type="SUPFAM" id="SSF52540">
    <property type="entry name" value="P-loop containing nucleoside triphosphate hydrolases"/>
    <property type="match status" value="1"/>
</dbReference>
<keyword evidence="2 12" id="KW-0547">Nucleotide-binding</keyword>